<dbReference type="PANTHER" id="PTHR22652:SF0">
    <property type="entry name" value="NUCLEOPORIN NUP43"/>
    <property type="match status" value="1"/>
</dbReference>
<organism evidence="5 6">
    <name type="scientific">Coccomyxa viridis</name>
    <dbReference type="NCBI Taxonomy" id="1274662"/>
    <lineage>
        <taxon>Eukaryota</taxon>
        <taxon>Viridiplantae</taxon>
        <taxon>Chlorophyta</taxon>
        <taxon>core chlorophytes</taxon>
        <taxon>Trebouxiophyceae</taxon>
        <taxon>Trebouxiophyceae incertae sedis</taxon>
        <taxon>Coccomyxaceae</taxon>
        <taxon>Coccomyxa</taxon>
    </lineage>
</organism>
<accession>A0ABP1FH35</accession>
<evidence type="ECO:0000256" key="4">
    <source>
        <dbReference type="ARBA" id="ARBA00023242"/>
    </source>
</evidence>
<keyword evidence="2" id="KW-0853">WD repeat</keyword>
<proteinExistence type="predicted"/>
<evidence type="ECO:0000256" key="3">
    <source>
        <dbReference type="ARBA" id="ARBA00022737"/>
    </source>
</evidence>
<name>A0ABP1FH35_9CHLO</name>
<sequence>MEAEPYCSRHFLGTQANVLRSLPFAPPGNPDHDGTTMRHRLLALADWHEDSQQCRLSIMDLQVEEREAQIQRAMVQELASWQTSGSISSLEVGDMGSGDLVLLAGTSRGNLSHLRLTAPLAPGSDPSEVQLMGEGDIEGTQLLPWQQLHQGSVAALDICAETRQAVTAGDDGALKVVPLEGSAAAQSIMEPRSSASYSAVRWSSPQAFITAGTTGGLECWDRRRAGKPQLRSPLSWGLTGSGALDAAQGISRRINCLAVHPSRPHLCVTGTSSGTLAVWDLRMTSAPAIQSTSRPGSGDVLEVHFEPQDPFAAGAGEPAVLFCTSGGLLGRLSTSAEGKPPSILYEEPNNQICSIDVEAATGRDIMCATDQECLVYLSQH</sequence>
<reference evidence="5 6" key="1">
    <citation type="submission" date="2024-06" db="EMBL/GenBank/DDBJ databases">
        <authorList>
            <person name="Kraege A."/>
            <person name="Thomma B."/>
        </authorList>
    </citation>
    <scope>NUCLEOTIDE SEQUENCE [LARGE SCALE GENOMIC DNA]</scope>
</reference>
<dbReference type="PANTHER" id="PTHR22652">
    <property type="entry name" value="NUCLEOPORIN NUP43"/>
    <property type="match status" value="1"/>
</dbReference>
<dbReference type="InterPro" id="IPR036322">
    <property type="entry name" value="WD40_repeat_dom_sf"/>
</dbReference>
<dbReference type="Gene3D" id="2.130.10.10">
    <property type="entry name" value="YVTN repeat-like/Quinoprotein amine dehydrogenase"/>
    <property type="match status" value="1"/>
</dbReference>
<dbReference type="Pfam" id="PF00400">
    <property type="entry name" value="WD40"/>
    <property type="match status" value="1"/>
</dbReference>
<evidence type="ECO:0000313" key="6">
    <source>
        <dbReference type="Proteomes" id="UP001497392"/>
    </source>
</evidence>
<comment type="caution">
    <text evidence="5">The sequence shown here is derived from an EMBL/GenBank/DDBJ whole genome shotgun (WGS) entry which is preliminary data.</text>
</comment>
<dbReference type="EMBL" id="CAXHTA020000001">
    <property type="protein sequence ID" value="CAL5218504.1"/>
    <property type="molecule type" value="Genomic_DNA"/>
</dbReference>
<evidence type="ECO:0000256" key="2">
    <source>
        <dbReference type="ARBA" id="ARBA00022574"/>
    </source>
</evidence>
<evidence type="ECO:0000256" key="1">
    <source>
        <dbReference type="ARBA" id="ARBA00004123"/>
    </source>
</evidence>
<keyword evidence="4" id="KW-0539">Nucleus</keyword>
<gene>
    <name evidence="5" type="primary">g190</name>
    <name evidence="5" type="ORF">VP750_LOCUS163</name>
</gene>
<dbReference type="InterPro" id="IPR001680">
    <property type="entry name" value="WD40_rpt"/>
</dbReference>
<dbReference type="SUPFAM" id="SSF50978">
    <property type="entry name" value="WD40 repeat-like"/>
    <property type="match status" value="1"/>
</dbReference>
<dbReference type="Proteomes" id="UP001497392">
    <property type="component" value="Unassembled WGS sequence"/>
</dbReference>
<dbReference type="InterPro" id="IPR015943">
    <property type="entry name" value="WD40/YVTN_repeat-like_dom_sf"/>
</dbReference>
<keyword evidence="6" id="KW-1185">Reference proteome</keyword>
<dbReference type="SMART" id="SM00320">
    <property type="entry name" value="WD40"/>
    <property type="match status" value="3"/>
</dbReference>
<keyword evidence="3" id="KW-0677">Repeat</keyword>
<comment type="subcellular location">
    <subcellularLocation>
        <location evidence="1">Nucleus</location>
    </subcellularLocation>
</comment>
<protein>
    <submittedName>
        <fullName evidence="5">G190 protein</fullName>
    </submittedName>
</protein>
<evidence type="ECO:0000313" key="5">
    <source>
        <dbReference type="EMBL" id="CAL5218504.1"/>
    </source>
</evidence>